<accession>X1HMV0</accession>
<dbReference type="AlphaFoldDB" id="X1HMV0"/>
<evidence type="ECO:0000313" key="2">
    <source>
        <dbReference type="EMBL" id="GAH58380.1"/>
    </source>
</evidence>
<sequence>MANTEWERLKESLKQAPTPEARQVAAEAMKRYLATRGKGSKPTLVSLGYKKTYPHAIPLDKIPDELAKNPEFFELMGRVVK</sequence>
<organism evidence="2">
    <name type="scientific">marine sediment metagenome</name>
    <dbReference type="NCBI Taxonomy" id="412755"/>
    <lineage>
        <taxon>unclassified sequences</taxon>
        <taxon>metagenomes</taxon>
        <taxon>ecological metagenomes</taxon>
    </lineage>
</organism>
<name>X1HMV0_9ZZZZ</name>
<feature type="compositionally biased region" description="Basic and acidic residues" evidence="1">
    <location>
        <begin position="1"/>
        <end position="13"/>
    </location>
</feature>
<protein>
    <submittedName>
        <fullName evidence="2">Uncharacterized protein</fullName>
    </submittedName>
</protein>
<evidence type="ECO:0000256" key="1">
    <source>
        <dbReference type="SAM" id="MobiDB-lite"/>
    </source>
</evidence>
<reference evidence="2" key="1">
    <citation type="journal article" date="2014" name="Front. Microbiol.">
        <title>High frequency of phylogenetically diverse reductive dehalogenase-homologous genes in deep subseafloor sedimentary metagenomes.</title>
        <authorList>
            <person name="Kawai M."/>
            <person name="Futagami T."/>
            <person name="Toyoda A."/>
            <person name="Takaki Y."/>
            <person name="Nishi S."/>
            <person name="Hori S."/>
            <person name="Arai W."/>
            <person name="Tsubouchi T."/>
            <person name="Morono Y."/>
            <person name="Uchiyama I."/>
            <person name="Ito T."/>
            <person name="Fujiyama A."/>
            <person name="Inagaki F."/>
            <person name="Takami H."/>
        </authorList>
    </citation>
    <scope>NUCLEOTIDE SEQUENCE</scope>
    <source>
        <strain evidence="2">Expedition CK06-06</strain>
    </source>
</reference>
<dbReference type="EMBL" id="BARU01017270">
    <property type="protein sequence ID" value="GAH58380.1"/>
    <property type="molecule type" value="Genomic_DNA"/>
</dbReference>
<proteinExistence type="predicted"/>
<feature type="region of interest" description="Disordered" evidence="1">
    <location>
        <begin position="1"/>
        <end position="21"/>
    </location>
</feature>
<comment type="caution">
    <text evidence="2">The sequence shown here is derived from an EMBL/GenBank/DDBJ whole genome shotgun (WGS) entry which is preliminary data.</text>
</comment>
<gene>
    <name evidence="2" type="ORF">S03H2_28661</name>
</gene>